<dbReference type="GO" id="GO:0052040">
    <property type="term" value="P:symbiont-mediated perturbation of host programmed cell death"/>
    <property type="evidence" value="ECO:0007669"/>
    <property type="project" value="UniProtKB-KW"/>
</dbReference>
<gene>
    <name evidence="5" type="ORF">HX845_31315</name>
</gene>
<feature type="region of interest" description="Disordered" evidence="4">
    <location>
        <begin position="201"/>
        <end position="268"/>
    </location>
</feature>
<dbReference type="Pfam" id="PF04877">
    <property type="entry name" value="Harpin"/>
    <property type="match status" value="1"/>
</dbReference>
<dbReference type="EMBL" id="JACAQE010000012">
    <property type="protein sequence ID" value="NWC18182.1"/>
    <property type="molecule type" value="Genomic_DNA"/>
</dbReference>
<comment type="caution">
    <text evidence="5">The sequence shown here is derived from an EMBL/GenBank/DDBJ whole genome shotgun (WGS) entry which is preliminary data.</text>
</comment>
<evidence type="ECO:0008006" key="7">
    <source>
        <dbReference type="Google" id="ProtNLM"/>
    </source>
</evidence>
<dbReference type="AlphaFoldDB" id="A0A7Y7Y5C5"/>
<dbReference type="InterPro" id="IPR006961">
    <property type="entry name" value="HrpN/Z"/>
</dbReference>
<dbReference type="GeneID" id="57663012"/>
<evidence type="ECO:0000313" key="6">
    <source>
        <dbReference type="Proteomes" id="UP000517547"/>
    </source>
</evidence>
<protein>
    <recommendedName>
        <fullName evidence="7">Harpin HrpZ</fullName>
    </recommendedName>
</protein>
<evidence type="ECO:0000256" key="3">
    <source>
        <dbReference type="ARBA" id="ARBA00022978"/>
    </source>
</evidence>
<evidence type="ECO:0000256" key="4">
    <source>
        <dbReference type="SAM" id="MobiDB-lite"/>
    </source>
</evidence>
<evidence type="ECO:0000313" key="5">
    <source>
        <dbReference type="EMBL" id="NWC18182.1"/>
    </source>
</evidence>
<reference evidence="5 6" key="1">
    <citation type="submission" date="2020-04" db="EMBL/GenBank/DDBJ databases">
        <title>Molecular characterization of pseudomonads from Agaricus bisporus reveal novel blotch 2 pathogens in Western Europe.</title>
        <authorList>
            <person name="Taparia T."/>
            <person name="Krijger M."/>
            <person name="Haynes E."/>
            <person name="Elpinstone J.G."/>
            <person name="Noble R."/>
            <person name="Van Der Wolf J."/>
        </authorList>
    </citation>
    <scope>NUCLEOTIDE SEQUENCE [LARGE SCALE GENOMIC DNA]</scope>
    <source>
        <strain evidence="5 6">IPO3738</strain>
    </source>
</reference>
<name>A0A7Y7Y5C5_9PSED</name>
<dbReference type="Proteomes" id="UP000517547">
    <property type="component" value="Unassembled WGS sequence"/>
</dbReference>
<evidence type="ECO:0000256" key="2">
    <source>
        <dbReference type="ARBA" id="ARBA00022525"/>
    </source>
</evidence>
<sequence length="341" mass="34279">MLNSVSSSAGAFGRIGTVIPSASTSDASGSPQTLKGVIEKLSNALMSGGHLSTDSPLGKMVEQQLKKDNPLAALTGNSDSGAVKKALGEVIKDKLGSNFGAAADAGIGGGQGGPDLLSQVMNGLSKSILDHALTDKGDGSTFSNADKPVLQQVADYMDKNKALFGAPDSGSWSKELDEDNYLDKGETAKFRAALDQISQQLDGGDAGDASTQPANAGGLGSPQGSSDGGGLGGPQEDLSGNGGLGTPQQEPADNGGLGSPQQASPRGDLAKVVNSLEDQLAKLMGAKNPMDIFKQGLEMGLGLASGLQSGGLGHHLQQHDLQNSAAQAAQNILDVMTSSLG</sequence>
<accession>A0A7Y7Y5C5</accession>
<keyword evidence="3" id="KW-0928">Hypersensitive response elicitation</keyword>
<evidence type="ECO:0000256" key="1">
    <source>
        <dbReference type="ARBA" id="ARBA00004613"/>
    </source>
</evidence>
<comment type="subcellular location">
    <subcellularLocation>
        <location evidence="1">Secreted</location>
    </subcellularLocation>
</comment>
<proteinExistence type="predicted"/>
<feature type="compositionally biased region" description="Gly residues" evidence="4">
    <location>
        <begin position="217"/>
        <end position="233"/>
    </location>
</feature>
<dbReference type="RefSeq" id="WP_083875355.1">
    <property type="nucleotide sequence ID" value="NZ_JACAOR010000012.1"/>
</dbReference>
<dbReference type="GO" id="GO:0005576">
    <property type="term" value="C:extracellular region"/>
    <property type="evidence" value="ECO:0007669"/>
    <property type="project" value="UniProtKB-SubCell"/>
</dbReference>
<keyword evidence="2" id="KW-0964">Secreted</keyword>
<organism evidence="5 6">
    <name type="scientific">Pseudomonas gingeri</name>
    <dbReference type="NCBI Taxonomy" id="117681"/>
    <lineage>
        <taxon>Bacteria</taxon>
        <taxon>Pseudomonadati</taxon>
        <taxon>Pseudomonadota</taxon>
        <taxon>Gammaproteobacteria</taxon>
        <taxon>Pseudomonadales</taxon>
        <taxon>Pseudomonadaceae</taxon>
        <taxon>Pseudomonas</taxon>
    </lineage>
</organism>